<protein>
    <submittedName>
        <fullName evidence="6">TetR family transcriptional regulator</fullName>
    </submittedName>
</protein>
<evidence type="ECO:0000256" key="3">
    <source>
        <dbReference type="ARBA" id="ARBA00023163"/>
    </source>
</evidence>
<feature type="domain" description="HTH tetR-type" evidence="5">
    <location>
        <begin position="4"/>
        <end position="65"/>
    </location>
</feature>
<sequence length="224" mass="25094">MSTELTVARILQVTERLMATTDDPDQITVRRIAVEAGVAMSAISYHFGSRDDLMVAAMARCYTRFNAERLNLLQAAIDGAWPAPPRLDAVLTALLEPSVRWRYDPSSDYRVFLNFRAITRHSANPDLGRDISENVEHLNLFADALAKLAPHLTRAEIGWRLHAALGVRDNVLRKRTRLKALAGDAIDIDDPTRVLAELVAMIRGMFLRDASVMRPRPRPGRRGD</sequence>
<dbReference type="InterPro" id="IPR050109">
    <property type="entry name" value="HTH-type_TetR-like_transc_reg"/>
</dbReference>
<evidence type="ECO:0000313" key="6">
    <source>
        <dbReference type="EMBL" id="GGB25194.1"/>
    </source>
</evidence>
<dbReference type="Proteomes" id="UP000603352">
    <property type="component" value="Unassembled WGS sequence"/>
</dbReference>
<accession>A0ABQ1I7Q8</accession>
<keyword evidence="2 4" id="KW-0238">DNA-binding</keyword>
<dbReference type="InterPro" id="IPR036271">
    <property type="entry name" value="Tet_transcr_reg_TetR-rel_C_sf"/>
</dbReference>
<dbReference type="RefSeq" id="WP_188574189.1">
    <property type="nucleotide sequence ID" value="NZ_BMDZ01000002.1"/>
</dbReference>
<name>A0ABQ1I7Q8_9PROT</name>
<dbReference type="PANTHER" id="PTHR30055:SF234">
    <property type="entry name" value="HTH-TYPE TRANSCRIPTIONAL REGULATOR BETI"/>
    <property type="match status" value="1"/>
</dbReference>
<keyword evidence="1" id="KW-0805">Transcription regulation</keyword>
<keyword evidence="3" id="KW-0804">Transcription</keyword>
<evidence type="ECO:0000259" key="5">
    <source>
        <dbReference type="PROSITE" id="PS50977"/>
    </source>
</evidence>
<dbReference type="InterPro" id="IPR041586">
    <property type="entry name" value="PsrA_TetR_C"/>
</dbReference>
<evidence type="ECO:0000256" key="1">
    <source>
        <dbReference type="ARBA" id="ARBA00023015"/>
    </source>
</evidence>
<dbReference type="Pfam" id="PF17939">
    <property type="entry name" value="TetR_C_30"/>
    <property type="match status" value="1"/>
</dbReference>
<dbReference type="Gene3D" id="1.10.357.10">
    <property type="entry name" value="Tetracycline Repressor, domain 2"/>
    <property type="match status" value="1"/>
</dbReference>
<proteinExistence type="predicted"/>
<organism evidence="6 7">
    <name type="scientific">Tistrella bauzanensis</name>
    <dbReference type="NCBI Taxonomy" id="657419"/>
    <lineage>
        <taxon>Bacteria</taxon>
        <taxon>Pseudomonadati</taxon>
        <taxon>Pseudomonadota</taxon>
        <taxon>Alphaproteobacteria</taxon>
        <taxon>Geminicoccales</taxon>
        <taxon>Geminicoccaceae</taxon>
        <taxon>Tistrella</taxon>
    </lineage>
</organism>
<evidence type="ECO:0000313" key="7">
    <source>
        <dbReference type="Proteomes" id="UP000603352"/>
    </source>
</evidence>
<dbReference type="Pfam" id="PF00440">
    <property type="entry name" value="TetR_N"/>
    <property type="match status" value="1"/>
</dbReference>
<dbReference type="SUPFAM" id="SSF48498">
    <property type="entry name" value="Tetracyclin repressor-like, C-terminal domain"/>
    <property type="match status" value="1"/>
</dbReference>
<comment type="caution">
    <text evidence="6">The sequence shown here is derived from an EMBL/GenBank/DDBJ whole genome shotgun (WGS) entry which is preliminary data.</text>
</comment>
<reference evidence="7" key="1">
    <citation type="journal article" date="2019" name="Int. J. Syst. Evol. Microbiol.">
        <title>The Global Catalogue of Microorganisms (GCM) 10K type strain sequencing project: providing services to taxonomists for standard genome sequencing and annotation.</title>
        <authorList>
            <consortium name="The Broad Institute Genomics Platform"/>
            <consortium name="The Broad Institute Genome Sequencing Center for Infectious Disease"/>
            <person name="Wu L."/>
            <person name="Ma J."/>
        </authorList>
    </citation>
    <scope>NUCLEOTIDE SEQUENCE [LARGE SCALE GENOMIC DNA]</scope>
    <source>
        <strain evidence="7">CGMCC 1.10188</strain>
    </source>
</reference>
<dbReference type="PANTHER" id="PTHR30055">
    <property type="entry name" value="HTH-TYPE TRANSCRIPTIONAL REGULATOR RUTR"/>
    <property type="match status" value="1"/>
</dbReference>
<dbReference type="InterPro" id="IPR001647">
    <property type="entry name" value="HTH_TetR"/>
</dbReference>
<dbReference type="SUPFAM" id="SSF46689">
    <property type="entry name" value="Homeodomain-like"/>
    <property type="match status" value="1"/>
</dbReference>
<evidence type="ECO:0000256" key="2">
    <source>
        <dbReference type="ARBA" id="ARBA00023125"/>
    </source>
</evidence>
<dbReference type="InterPro" id="IPR009057">
    <property type="entry name" value="Homeodomain-like_sf"/>
</dbReference>
<evidence type="ECO:0000256" key="4">
    <source>
        <dbReference type="PROSITE-ProRule" id="PRU00335"/>
    </source>
</evidence>
<dbReference type="EMBL" id="BMDZ01000002">
    <property type="protein sequence ID" value="GGB25194.1"/>
    <property type="molecule type" value="Genomic_DNA"/>
</dbReference>
<feature type="DNA-binding region" description="H-T-H motif" evidence="4">
    <location>
        <begin position="28"/>
        <end position="47"/>
    </location>
</feature>
<keyword evidence="7" id="KW-1185">Reference proteome</keyword>
<gene>
    <name evidence="6" type="ORF">GCM10011505_03000</name>
</gene>
<dbReference type="PROSITE" id="PS50977">
    <property type="entry name" value="HTH_TETR_2"/>
    <property type="match status" value="1"/>
</dbReference>